<keyword evidence="7" id="KW-1185">Reference proteome</keyword>
<dbReference type="PANTHER" id="PTHR31139">
    <property type="entry name" value="ECTOPIC P GRANULES PROTEIN 5 HOMOLOG"/>
    <property type="match status" value="1"/>
</dbReference>
<dbReference type="InterPro" id="IPR058750">
    <property type="entry name" value="TPR_Epg5"/>
</dbReference>
<evidence type="ECO:0000256" key="4">
    <source>
        <dbReference type="SAM" id="Phobius"/>
    </source>
</evidence>
<keyword evidence="2" id="KW-0072">Autophagy</keyword>
<dbReference type="GeneID" id="83210615"/>
<evidence type="ECO:0000313" key="7">
    <source>
        <dbReference type="Proteomes" id="UP001234581"/>
    </source>
</evidence>
<keyword evidence="4" id="KW-1133">Transmembrane helix</keyword>
<protein>
    <recommendedName>
        <fullName evidence="5">Epg5-like TPR domain-containing protein</fullName>
    </recommendedName>
</protein>
<feature type="transmembrane region" description="Helical" evidence="4">
    <location>
        <begin position="504"/>
        <end position="522"/>
    </location>
</feature>
<reference evidence="6 7" key="1">
    <citation type="submission" date="2023-03" db="EMBL/GenBank/DDBJ databases">
        <title>Genome sequence of Lichtheimia ornata CBS 291.66.</title>
        <authorList>
            <person name="Mohabir J.T."/>
            <person name="Shea T.P."/>
            <person name="Kurbessoian T."/>
            <person name="Berby B."/>
            <person name="Fontaine J."/>
            <person name="Livny J."/>
            <person name="Gnirke A."/>
            <person name="Stajich J.E."/>
            <person name="Cuomo C.A."/>
        </authorList>
    </citation>
    <scope>NUCLEOTIDE SEQUENCE [LARGE SCALE GENOMIC DNA]</scope>
    <source>
        <strain evidence="6">CBS 291.66</strain>
    </source>
</reference>
<dbReference type="EMBL" id="JARTCD010000010">
    <property type="protein sequence ID" value="KAJ8660980.1"/>
    <property type="molecule type" value="Genomic_DNA"/>
</dbReference>
<dbReference type="Pfam" id="PF26573">
    <property type="entry name" value="TPR_Epg5_2"/>
    <property type="match status" value="1"/>
</dbReference>
<dbReference type="RefSeq" id="XP_058345893.1">
    <property type="nucleotide sequence ID" value="XM_058483274.1"/>
</dbReference>
<evidence type="ECO:0000313" key="6">
    <source>
        <dbReference type="EMBL" id="KAJ8660980.1"/>
    </source>
</evidence>
<evidence type="ECO:0000256" key="1">
    <source>
        <dbReference type="ARBA" id="ARBA00010948"/>
    </source>
</evidence>
<comment type="caution">
    <text evidence="6">The sequence shown here is derived from an EMBL/GenBank/DDBJ whole genome shotgun (WGS) entry which is preliminary data.</text>
</comment>
<organism evidence="6 7">
    <name type="scientific">Lichtheimia ornata</name>
    <dbReference type="NCBI Taxonomy" id="688661"/>
    <lineage>
        <taxon>Eukaryota</taxon>
        <taxon>Fungi</taxon>
        <taxon>Fungi incertae sedis</taxon>
        <taxon>Mucoromycota</taxon>
        <taxon>Mucoromycotina</taxon>
        <taxon>Mucoromycetes</taxon>
        <taxon>Mucorales</taxon>
        <taxon>Lichtheimiaceae</taxon>
        <taxon>Lichtheimia</taxon>
    </lineage>
</organism>
<keyword evidence="4" id="KW-0472">Membrane</keyword>
<feature type="transmembrane region" description="Helical" evidence="4">
    <location>
        <begin position="475"/>
        <end position="492"/>
    </location>
</feature>
<dbReference type="InterPro" id="IPR051436">
    <property type="entry name" value="Autophagy-related_EPG5"/>
</dbReference>
<feature type="domain" description="Epg5-like TPR" evidence="5">
    <location>
        <begin position="1075"/>
        <end position="1198"/>
    </location>
</feature>
<evidence type="ECO:0000256" key="3">
    <source>
        <dbReference type="SAM" id="MobiDB-lite"/>
    </source>
</evidence>
<keyword evidence="4" id="KW-0812">Transmembrane</keyword>
<feature type="region of interest" description="Disordered" evidence="3">
    <location>
        <begin position="957"/>
        <end position="987"/>
    </location>
</feature>
<dbReference type="PANTHER" id="PTHR31139:SF4">
    <property type="entry name" value="ECTOPIC P GRANULES PROTEIN 5 HOMOLOG"/>
    <property type="match status" value="1"/>
</dbReference>
<proteinExistence type="inferred from homology"/>
<accession>A0AAD7Y040</accession>
<feature type="region of interest" description="Disordered" evidence="3">
    <location>
        <begin position="1264"/>
        <end position="1289"/>
    </location>
</feature>
<gene>
    <name evidence="6" type="ORF">O0I10_003202</name>
</gene>
<dbReference type="GO" id="GO:0097352">
    <property type="term" value="P:autophagosome maturation"/>
    <property type="evidence" value="ECO:0007669"/>
    <property type="project" value="TreeGrafter"/>
</dbReference>
<dbReference type="GO" id="GO:0005737">
    <property type="term" value="C:cytoplasm"/>
    <property type="evidence" value="ECO:0007669"/>
    <property type="project" value="TreeGrafter"/>
</dbReference>
<dbReference type="Proteomes" id="UP001234581">
    <property type="component" value="Unassembled WGS sequence"/>
</dbReference>
<sequence length="2286" mass="262609">MQGSKRSIFNSKLRFLSSRNNSTATVNHDRDSTTTLDYADSTWQQEDTALTPILAKYKQQLDRIHSILDTMHDVRRQEESIVGRLWKWEPIMTTLKGKCGDGNEVMFEHEGHHVTFQSAESRQLNDVMQCLRSDINTNLYRLLFEARMTRVATQTLIDDTLWTIHHRSSATNNSSTTTQKDLSSLRQMLGSLFAAVEQLDYRHHDEEEVEEDEQEIASQEVSAFVKDVRTWIIHVSSIYLGLAPLADRGVLLAHLLHMRGGIQWAMPLVQYTYEPSNDNDRSLFMQEYIGALRLLLDPAMHHDPPPWIEDDYLACIDQLAIVHVYDCILSDIFRKPSIHADSKGLERLFTFSEELTTVLNTGIQAFANKNHTNLIKRLAQCVCRISQKLASRLQGQEHMDKFMVKVVDGFLAIQDPSVWQFLPTLPYHAVSIETLCKIAKHVLDIREYDMSRDYKHIFHHLPDITQLLSFLANNHVQGIFLLGCLCSIIVAIPRDATRSTDTPLPICLITVIAHALFTVAFLDTSIRDMYYKDVRDNFGTICSYHPFTISLLLRWTTAHFTEMEGNMAMYLFRSLPIHHWKVLKEDLVSLHELLCGNKEQHGDKSTHTPQAMFARFVFEHINLDYGDEEDGTLSKSQPWHSRRIPFQPYEIHEELAFLLLDACQVFHPLPDSDHKNDHLIKTVGVAVSSYLPSMGSRATFSSASPSNNDNIIEWAWRMAMKLKLYDCPISSRASDIDASITGVFLREMLHTNNDITASHAALVVYVALLLSATSRHFLRFECGSGWDKMLLVLRRSGKPESVVYALSDIIPAFVYMHGDDLFNDSNLYNFTRQMLDFKSDPMLATHTSALIQKTTHDPLFLEGLNGVSMMVATHIWQGTFIDSTVMSEFASEDGGGGFSYRDLILHSWLKTMFQRHDWMWNEHHVAIMDYICKVAFSLQRHDLVEMMLGEEHKRLLAAQRQKPRKSTSTPTPRSPKKQEQQQNRNPLRMIKNILPDTAYSSLLAGEWSLTSITTTNLFRAPGVEQHYLWFAFHVLMLETVQDQGLRRFFGRQCCMQESEDVDVSAMFKDISDAKPVEFLSPYRWLQHVLICPPDHPLMPLFLQSFFSLYYASIEVDGKRVFYGAMLFSRKQELIERLRDRIAFLQTFHGQRRSSAGDHSNDHHETMRQTYYAMWLWLDRDADILSTTFDTSTLPTHYCPERLASCRQFSTDNAPKDDEKDWEPEQPWHKWSNLWLDLVDVDSMEKAFKDFPWPGTEKYYVEHPAFPPRPGMGDDNNSSSSHRGKQSVAHHNADNIIKAAPEYQPKKPAQRLTSTELLSATAESLIGTTIRTMGQHAEKFYGHLERQRILDADYIDKVSNLYTNTTQTEHVEAKCARADSNHNDNCSRPASWDVDASRVETDKAIERALKENRQESDQLVFRSVDATVCIQALITFHKFDAIVEQAKQKANKRPNNALIHLGWSCLAYVLDHLTHETRDYPPFRTVVHHMSKLLGEAVADEPQYIDRFFSLVDNDKDRVLLVYPAFRPHADNKRLVATFDRVRPLNSPGQLKLLPLFDMVAWSTTSYATESMRQQFYTKAFNSLQQAVAQGDEQLCKKYTDMVLALMMQHIGTRKQKRPEQIKVLDGILNLLADSRDSACDARIMLMDTFTTQLGGKPSEAMDTLQSKSGSFDGALHELTRDGVISCLDFLGESFMSTKHLFSTYGDASPALCRLLVCLLNDNRLIQQETRDDTTLFMWRYLGQCFHPWWRQDYNDCNDLEFTTHTGLFLRAYHDTLLNFMHDNLIDNAQLLGWLFAYYHEKLLLREQHGDGGWLERFGNTISDLSWKHMDINTKVLQRIRQTWALVRNNRRKRIAYLHFIWHVLSPWITSRPVAHDTQQRLHHVEMAFIFVKDADAIWSDDGERLESLDRTWRSLGARYPELSTQSIATLTAEFKDDWHGTMQPLEADKVTGMALAIAWVRNMTRFSKPNIPMRQRRIFVDFVMALLAASNDNDSDDGLRIRHEWVQHLYEVIDAHAPEDARGMEFDEMVLVLSNLAHDLDGSITSKTNRPCTLVALFAAFARSGTITKESTQAMEECIEQHLRVFSTSPSWQRLGELLASTNADYSLLLQHSLDNGCMLMVCVYIQAKERTDPLASLAEEAAAIISIAKPNRKTVHLVRMFATLFQQARDQEQRLLASIVSLSRTASRWKAQAMGEDWHVFAVLLDSFIGSRLQARGVLSPIPSPSPSADGWITPLEKMKKDKRYKPYADSVNQGIETVKDHDRWTIWDLEQAIDQFGQVLEQNK</sequence>
<name>A0AAD7Y040_9FUNG</name>
<comment type="similarity">
    <text evidence="1">Belongs to the EPG5 family.</text>
</comment>
<evidence type="ECO:0000256" key="2">
    <source>
        <dbReference type="ARBA" id="ARBA00023006"/>
    </source>
</evidence>
<evidence type="ECO:0000259" key="5">
    <source>
        <dbReference type="Pfam" id="PF26573"/>
    </source>
</evidence>